<keyword evidence="2" id="KW-1185">Reference proteome</keyword>
<proteinExistence type="predicted"/>
<evidence type="ECO:0008006" key="3">
    <source>
        <dbReference type="Google" id="ProtNLM"/>
    </source>
</evidence>
<organism evidence="1 2">
    <name type="scientific">Mycobacterium gallinarum</name>
    <dbReference type="NCBI Taxonomy" id="39689"/>
    <lineage>
        <taxon>Bacteria</taxon>
        <taxon>Bacillati</taxon>
        <taxon>Actinomycetota</taxon>
        <taxon>Actinomycetes</taxon>
        <taxon>Mycobacteriales</taxon>
        <taxon>Mycobacteriaceae</taxon>
        <taxon>Mycobacterium</taxon>
    </lineage>
</organism>
<dbReference type="RefSeq" id="WP_163729113.1">
    <property type="nucleotide sequence ID" value="NZ_AP022601.1"/>
</dbReference>
<dbReference type="KEGG" id="mgau:MGALJ_19690"/>
<evidence type="ECO:0000313" key="2">
    <source>
        <dbReference type="Proteomes" id="UP000465785"/>
    </source>
</evidence>
<protein>
    <recommendedName>
        <fullName evidence="3">DUF732 domain-containing protein</fullName>
    </recommendedName>
</protein>
<dbReference type="Proteomes" id="UP000465785">
    <property type="component" value="Chromosome"/>
</dbReference>
<evidence type="ECO:0000313" key="1">
    <source>
        <dbReference type="EMBL" id="BBY92300.1"/>
    </source>
</evidence>
<reference evidence="1 2" key="1">
    <citation type="journal article" date="2019" name="Emerg. Microbes Infect.">
        <title>Comprehensive subspecies identification of 175 nontuberculous mycobacteria species based on 7547 genomic profiles.</title>
        <authorList>
            <person name="Matsumoto Y."/>
            <person name="Kinjo T."/>
            <person name="Motooka D."/>
            <person name="Nabeya D."/>
            <person name="Jung N."/>
            <person name="Uechi K."/>
            <person name="Horii T."/>
            <person name="Iida T."/>
            <person name="Fujita J."/>
            <person name="Nakamura S."/>
        </authorList>
    </citation>
    <scope>NUCLEOTIDE SEQUENCE [LARGE SCALE GENOMIC DNA]</scope>
    <source>
        <strain evidence="1 2">JCM 6399</strain>
    </source>
</reference>
<name>A0A9W4B7D1_9MYCO</name>
<dbReference type="EMBL" id="AP022601">
    <property type="protein sequence ID" value="BBY92300.1"/>
    <property type="molecule type" value="Genomic_DNA"/>
</dbReference>
<dbReference type="AlphaFoldDB" id="A0A9W4B7D1"/>
<sequence>MIDTAIRVYCPKYAAAESGPAPKTSAGPTYAEGDAFTEEVYDHGILQDLDPSHVVQILANICYHADGGVPTNSIVGLYINGYALSEKDAEWLVGAAQGKCD</sequence>
<gene>
    <name evidence="1" type="ORF">MGALJ_19690</name>
</gene>
<accession>A0A9W4B7D1</accession>